<proteinExistence type="predicted"/>
<evidence type="ECO:0000256" key="1">
    <source>
        <dbReference type="SAM" id="MobiDB-lite"/>
    </source>
</evidence>
<accession>A0AA38HW44</accession>
<dbReference type="PANTHER" id="PTHR14919">
    <property type="entry name" value="KPL2-RELATED"/>
    <property type="match status" value="1"/>
</dbReference>
<reference evidence="2" key="1">
    <citation type="journal article" date="2023" name="G3 (Bethesda)">
        <title>Whole genome assemblies of Zophobas morio and Tenebrio molitor.</title>
        <authorList>
            <person name="Kaur S."/>
            <person name="Stinson S.A."/>
            <person name="diCenzo G.C."/>
        </authorList>
    </citation>
    <scope>NUCLEOTIDE SEQUENCE</scope>
    <source>
        <strain evidence="2">QUZm001</strain>
    </source>
</reference>
<sequence>MVVGDYTLPAKTSVEIFGEHYKHAMLEDGDHKITMKTKKEKKGKKGKKKAKPSKSGTKQSKEKGSKKGKGSKEKESKSKGSKGKKSKDKGSKSSKSSKTKVGEEEAIGHEDKEVQVPTIEEVEEEELPEPRAGEPDWEYINLPIPEDVELALANLWDNFEQNYVQNFKELFYKKRILMTSIVPFLAKTRETLTEVIAREDPKQYYLREFQKTLNQIDLSLRNDPKTKEELYCRIDEFRDKLL</sequence>
<gene>
    <name evidence="2" type="ORF">Zmor_022480</name>
</gene>
<comment type="caution">
    <text evidence="2">The sequence shown here is derived from an EMBL/GenBank/DDBJ whole genome shotgun (WGS) entry which is preliminary data.</text>
</comment>
<protein>
    <submittedName>
        <fullName evidence="2">Uncharacterized protein</fullName>
    </submittedName>
</protein>
<evidence type="ECO:0000313" key="3">
    <source>
        <dbReference type="Proteomes" id="UP001168821"/>
    </source>
</evidence>
<keyword evidence="3" id="KW-1185">Reference proteome</keyword>
<organism evidence="2 3">
    <name type="scientific">Zophobas morio</name>
    <dbReference type="NCBI Taxonomy" id="2755281"/>
    <lineage>
        <taxon>Eukaryota</taxon>
        <taxon>Metazoa</taxon>
        <taxon>Ecdysozoa</taxon>
        <taxon>Arthropoda</taxon>
        <taxon>Hexapoda</taxon>
        <taxon>Insecta</taxon>
        <taxon>Pterygota</taxon>
        <taxon>Neoptera</taxon>
        <taxon>Endopterygota</taxon>
        <taxon>Coleoptera</taxon>
        <taxon>Polyphaga</taxon>
        <taxon>Cucujiformia</taxon>
        <taxon>Tenebrionidae</taxon>
        <taxon>Zophobas</taxon>
    </lineage>
</organism>
<evidence type="ECO:0000313" key="2">
    <source>
        <dbReference type="EMBL" id="KAJ3644775.1"/>
    </source>
</evidence>
<dbReference type="InterPro" id="IPR052634">
    <property type="entry name" value="Sperm_flagellar-bone_growth"/>
</dbReference>
<feature type="compositionally biased region" description="Basic and acidic residues" evidence="1">
    <location>
        <begin position="100"/>
        <end position="114"/>
    </location>
</feature>
<name>A0AA38HW44_9CUCU</name>
<dbReference type="EMBL" id="JALNTZ010000007">
    <property type="protein sequence ID" value="KAJ3644775.1"/>
    <property type="molecule type" value="Genomic_DNA"/>
</dbReference>
<dbReference type="PANTHER" id="PTHR14919:SF0">
    <property type="entry name" value="SPERM FLAGELLAR PROTEIN 2"/>
    <property type="match status" value="1"/>
</dbReference>
<feature type="compositionally biased region" description="Basic and acidic residues" evidence="1">
    <location>
        <begin position="59"/>
        <end position="78"/>
    </location>
</feature>
<dbReference type="AlphaFoldDB" id="A0AA38HW44"/>
<feature type="region of interest" description="Disordered" evidence="1">
    <location>
        <begin position="26"/>
        <end position="136"/>
    </location>
</feature>
<dbReference type="Proteomes" id="UP001168821">
    <property type="component" value="Unassembled WGS sequence"/>
</dbReference>
<feature type="compositionally biased region" description="Basic residues" evidence="1">
    <location>
        <begin position="34"/>
        <end position="52"/>
    </location>
</feature>